<reference evidence="1" key="1">
    <citation type="journal article" date="2020" name="BMC Genomics">
        <title>Correction to: Identification and distribution of gene clusters required for synthesis of sphingolipid metabolism inhibitors in diverse species of the filamentous fungus Fusarium.</title>
        <authorList>
            <person name="Kim H.S."/>
            <person name="Lohmar J.M."/>
            <person name="Busman M."/>
            <person name="Brown D.W."/>
            <person name="Naumann T.A."/>
            <person name="Divon H.H."/>
            <person name="Lysoe E."/>
            <person name="Uhlig S."/>
            <person name="Proctor R.H."/>
        </authorList>
    </citation>
    <scope>NUCLEOTIDE SEQUENCE</scope>
    <source>
        <strain evidence="1">NRRL 20472</strain>
    </source>
</reference>
<organism evidence="1 2">
    <name type="scientific">Fusarium sarcochroum</name>
    <dbReference type="NCBI Taxonomy" id="1208366"/>
    <lineage>
        <taxon>Eukaryota</taxon>
        <taxon>Fungi</taxon>
        <taxon>Dikarya</taxon>
        <taxon>Ascomycota</taxon>
        <taxon>Pezizomycotina</taxon>
        <taxon>Sordariomycetes</taxon>
        <taxon>Hypocreomycetidae</taxon>
        <taxon>Hypocreales</taxon>
        <taxon>Nectriaceae</taxon>
        <taxon>Fusarium</taxon>
        <taxon>Fusarium lateritium species complex</taxon>
    </lineage>
</organism>
<gene>
    <name evidence="1" type="ORF">FSARC_564</name>
</gene>
<accession>A0A8H4XG68</accession>
<reference evidence="1" key="2">
    <citation type="submission" date="2020-05" db="EMBL/GenBank/DDBJ databases">
        <authorList>
            <person name="Kim H.-S."/>
            <person name="Proctor R.H."/>
            <person name="Brown D.W."/>
        </authorList>
    </citation>
    <scope>NUCLEOTIDE SEQUENCE</scope>
    <source>
        <strain evidence="1">NRRL 20472</strain>
    </source>
</reference>
<dbReference type="EMBL" id="JABEXW010000030">
    <property type="protein sequence ID" value="KAF4973066.1"/>
    <property type="molecule type" value="Genomic_DNA"/>
</dbReference>
<keyword evidence="2" id="KW-1185">Reference proteome</keyword>
<dbReference type="Proteomes" id="UP000622797">
    <property type="component" value="Unassembled WGS sequence"/>
</dbReference>
<evidence type="ECO:0000313" key="2">
    <source>
        <dbReference type="Proteomes" id="UP000622797"/>
    </source>
</evidence>
<sequence length="115" mass="12526">MQDPGEFSDTLFLNLQPKLAHTSEAYLVGGDIFSYHKEDIKVKAAEKTRNVDMSGNAVVLAETVQMLQITSHVDETHAPIYLTGSTKPLAPANNYEDDGDLAGFFAKRPAIQTTG</sequence>
<name>A0A8H4XG68_9HYPO</name>
<protein>
    <submittedName>
        <fullName evidence="1">Uncharacterized protein</fullName>
    </submittedName>
</protein>
<dbReference type="AlphaFoldDB" id="A0A8H4XG68"/>
<comment type="caution">
    <text evidence="1">The sequence shown here is derived from an EMBL/GenBank/DDBJ whole genome shotgun (WGS) entry which is preliminary data.</text>
</comment>
<evidence type="ECO:0000313" key="1">
    <source>
        <dbReference type="EMBL" id="KAF4973066.1"/>
    </source>
</evidence>
<proteinExistence type="predicted"/>